<evidence type="ECO:0000256" key="3">
    <source>
        <dbReference type="ARBA" id="ARBA00022676"/>
    </source>
</evidence>
<feature type="transmembrane region" description="Helical" evidence="8">
    <location>
        <begin position="21"/>
        <end position="43"/>
    </location>
</feature>
<evidence type="ECO:0000256" key="8">
    <source>
        <dbReference type="SAM" id="Phobius"/>
    </source>
</evidence>
<sequence>MDKADIDGVRRRNIPWASSRAVVLVIAVLLAAKLLVALATGLVGDEAYYTLWSLYPLQAGYFDHPPGVVWFIRAGQALLGETPLASRLAAILATVICALAVWRTAWVLFADRTIAALGTLWFSFSLGVAVGLLIITPDAPSLMFWTLAIWAAAELHASRNAWWWLAFGLFAGLGLQSKYTVFFLGAGIVAWLLVYPQARRWFRAWQLYAGGVLALAVFWPVMGWNIEHDFASLGFQFGRSPDAAMSFARAMRHFPEFLASQAGLLWPGLFVFVVAGIVLFLRRREYRANPALGLLVLTAAPALLYFFWHALNKRVEGNWPLPLYGQLSLIGAWVAVTWFPAGARMRAFWLWLRRWQAPLSLLLIGVLFIQVSLAPIPVPAGLSTDDMAGWEEIADGMETLAEEAGTATVFADGYDLIGQLQAYARFGGHDLAVLPVAGLFRFTFMDLPDPDSIEGPVLLAVRASLDAEPPSSRELFGRSARYLSGLVRSGPGGRPVERIDFYQLDGR</sequence>
<feature type="transmembrane region" description="Helical" evidence="8">
    <location>
        <begin position="162"/>
        <end position="195"/>
    </location>
</feature>
<feature type="transmembrane region" description="Helical" evidence="8">
    <location>
        <begin position="207"/>
        <end position="226"/>
    </location>
</feature>
<feature type="transmembrane region" description="Helical" evidence="8">
    <location>
        <begin position="323"/>
        <end position="343"/>
    </location>
</feature>
<name>A0A6N1VCN0_9HYPH</name>
<keyword evidence="4 10" id="KW-0808">Transferase</keyword>
<dbReference type="Proteomes" id="UP000509367">
    <property type="component" value="Chromosome"/>
</dbReference>
<dbReference type="PANTHER" id="PTHR33908">
    <property type="entry name" value="MANNOSYLTRANSFERASE YKCB-RELATED"/>
    <property type="match status" value="1"/>
</dbReference>
<organism evidence="10 11">
    <name type="scientific">Oricola thermophila</name>
    <dbReference type="NCBI Taxonomy" id="2742145"/>
    <lineage>
        <taxon>Bacteria</taxon>
        <taxon>Pseudomonadati</taxon>
        <taxon>Pseudomonadota</taxon>
        <taxon>Alphaproteobacteria</taxon>
        <taxon>Hyphomicrobiales</taxon>
        <taxon>Ahrensiaceae</taxon>
        <taxon>Oricola</taxon>
    </lineage>
</organism>
<keyword evidence="7 8" id="KW-0472">Membrane</keyword>
<evidence type="ECO:0000256" key="2">
    <source>
        <dbReference type="ARBA" id="ARBA00022475"/>
    </source>
</evidence>
<evidence type="ECO:0000256" key="4">
    <source>
        <dbReference type="ARBA" id="ARBA00022679"/>
    </source>
</evidence>
<evidence type="ECO:0000313" key="11">
    <source>
        <dbReference type="Proteomes" id="UP000509367"/>
    </source>
</evidence>
<evidence type="ECO:0000256" key="1">
    <source>
        <dbReference type="ARBA" id="ARBA00004651"/>
    </source>
</evidence>
<dbReference type="GO" id="GO:0016763">
    <property type="term" value="F:pentosyltransferase activity"/>
    <property type="evidence" value="ECO:0007669"/>
    <property type="project" value="TreeGrafter"/>
</dbReference>
<evidence type="ECO:0000259" key="9">
    <source>
        <dbReference type="Pfam" id="PF13231"/>
    </source>
</evidence>
<dbReference type="AlphaFoldDB" id="A0A6N1VCN0"/>
<dbReference type="KEGG" id="orm:HTY61_10345"/>
<evidence type="ECO:0000256" key="7">
    <source>
        <dbReference type="ARBA" id="ARBA00023136"/>
    </source>
</evidence>
<dbReference type="GO" id="GO:0009103">
    <property type="term" value="P:lipopolysaccharide biosynthetic process"/>
    <property type="evidence" value="ECO:0007669"/>
    <property type="project" value="UniProtKB-ARBA"/>
</dbReference>
<feature type="transmembrane region" description="Helical" evidence="8">
    <location>
        <begin position="264"/>
        <end position="281"/>
    </location>
</feature>
<feature type="transmembrane region" description="Helical" evidence="8">
    <location>
        <begin position="293"/>
        <end position="311"/>
    </location>
</feature>
<feature type="domain" description="Glycosyltransferase RgtA/B/C/D-like" evidence="9">
    <location>
        <begin position="63"/>
        <end position="224"/>
    </location>
</feature>
<gene>
    <name evidence="10" type="ORF">HTY61_10345</name>
</gene>
<evidence type="ECO:0000256" key="6">
    <source>
        <dbReference type="ARBA" id="ARBA00022989"/>
    </source>
</evidence>
<keyword evidence="2" id="KW-1003">Cell membrane</keyword>
<keyword evidence="3" id="KW-0328">Glycosyltransferase</keyword>
<accession>A0A6N1VCN0</accession>
<feature type="transmembrane region" description="Helical" evidence="8">
    <location>
        <begin position="84"/>
        <end position="102"/>
    </location>
</feature>
<dbReference type="EMBL" id="CP054836">
    <property type="protein sequence ID" value="QKV18821.1"/>
    <property type="molecule type" value="Genomic_DNA"/>
</dbReference>
<proteinExistence type="predicted"/>
<dbReference type="PANTHER" id="PTHR33908:SF11">
    <property type="entry name" value="MEMBRANE PROTEIN"/>
    <property type="match status" value="1"/>
</dbReference>
<reference evidence="10 11" key="1">
    <citation type="submission" date="2020-06" db="EMBL/GenBank/DDBJ databases">
        <title>Oricola thermophila sp. nov. isolated from a tidal sediments.</title>
        <authorList>
            <person name="Kwon K.K."/>
            <person name="Yang S.-H."/>
            <person name="Park M.-J."/>
        </authorList>
    </citation>
    <scope>NUCLEOTIDE SEQUENCE [LARGE SCALE GENOMIC DNA]</scope>
    <source>
        <strain evidence="10 11">MEBiC13590</strain>
    </source>
</reference>
<keyword evidence="11" id="KW-1185">Reference proteome</keyword>
<feature type="transmembrane region" description="Helical" evidence="8">
    <location>
        <begin position="355"/>
        <end position="373"/>
    </location>
</feature>
<protein>
    <submittedName>
        <fullName evidence="10">Glycosyltransferase family 39 protein</fullName>
    </submittedName>
</protein>
<evidence type="ECO:0000313" key="10">
    <source>
        <dbReference type="EMBL" id="QKV18821.1"/>
    </source>
</evidence>
<dbReference type="InterPro" id="IPR050297">
    <property type="entry name" value="LipidA_mod_glycosyltrf_83"/>
</dbReference>
<dbReference type="GO" id="GO:0005886">
    <property type="term" value="C:plasma membrane"/>
    <property type="evidence" value="ECO:0007669"/>
    <property type="project" value="UniProtKB-SubCell"/>
</dbReference>
<feature type="transmembrane region" description="Helical" evidence="8">
    <location>
        <begin position="114"/>
        <end position="135"/>
    </location>
</feature>
<keyword evidence="5 8" id="KW-0812">Transmembrane</keyword>
<evidence type="ECO:0000256" key="5">
    <source>
        <dbReference type="ARBA" id="ARBA00022692"/>
    </source>
</evidence>
<dbReference type="Pfam" id="PF13231">
    <property type="entry name" value="PMT_2"/>
    <property type="match status" value="1"/>
</dbReference>
<keyword evidence="6 8" id="KW-1133">Transmembrane helix</keyword>
<dbReference type="InterPro" id="IPR038731">
    <property type="entry name" value="RgtA/B/C-like"/>
</dbReference>
<comment type="subcellular location">
    <subcellularLocation>
        <location evidence="1">Cell membrane</location>
        <topology evidence="1">Multi-pass membrane protein</topology>
    </subcellularLocation>
</comment>